<dbReference type="InterPro" id="IPR018822">
    <property type="entry name" value="UPF0646"/>
</dbReference>
<feature type="compositionally biased region" description="Acidic residues" evidence="1">
    <location>
        <begin position="629"/>
        <end position="641"/>
    </location>
</feature>
<feature type="compositionally biased region" description="Basic and acidic residues" evidence="1">
    <location>
        <begin position="774"/>
        <end position="804"/>
    </location>
</feature>
<comment type="caution">
    <text evidence="2">The sequence shown here is derived from an EMBL/GenBank/DDBJ whole genome shotgun (WGS) entry which is preliminary data.</text>
</comment>
<dbReference type="GeneID" id="81427394"/>
<name>A0A9W9I996_9EURO</name>
<feature type="compositionally biased region" description="Basic and acidic residues" evidence="1">
    <location>
        <begin position="122"/>
        <end position="132"/>
    </location>
</feature>
<feature type="compositionally biased region" description="Polar residues" evidence="1">
    <location>
        <begin position="134"/>
        <end position="177"/>
    </location>
</feature>
<feature type="compositionally biased region" description="Low complexity" evidence="1">
    <location>
        <begin position="211"/>
        <end position="221"/>
    </location>
</feature>
<reference evidence="2" key="1">
    <citation type="submission" date="2022-11" db="EMBL/GenBank/DDBJ databases">
        <authorList>
            <person name="Petersen C."/>
        </authorList>
    </citation>
    <scope>NUCLEOTIDE SEQUENCE</scope>
    <source>
        <strain evidence="2">IBT 26290</strain>
    </source>
</reference>
<feature type="compositionally biased region" description="Basic and acidic residues" evidence="1">
    <location>
        <begin position="197"/>
        <end position="208"/>
    </location>
</feature>
<feature type="compositionally biased region" description="Low complexity" evidence="1">
    <location>
        <begin position="178"/>
        <end position="190"/>
    </location>
</feature>
<feature type="compositionally biased region" description="Basic and acidic residues" evidence="1">
    <location>
        <begin position="227"/>
        <end position="236"/>
    </location>
</feature>
<feature type="compositionally biased region" description="Polar residues" evidence="1">
    <location>
        <begin position="682"/>
        <end position="692"/>
    </location>
</feature>
<feature type="region of interest" description="Disordered" evidence="1">
    <location>
        <begin position="491"/>
        <end position="825"/>
    </location>
</feature>
<feature type="compositionally biased region" description="Polar residues" evidence="1">
    <location>
        <begin position="237"/>
        <end position="249"/>
    </location>
</feature>
<reference evidence="2" key="2">
    <citation type="journal article" date="2023" name="IMA Fungus">
        <title>Comparative genomic study of the Penicillium genus elucidates a diverse pangenome and 15 lateral gene transfer events.</title>
        <authorList>
            <person name="Petersen C."/>
            <person name="Sorensen T."/>
            <person name="Nielsen M.R."/>
            <person name="Sondergaard T.E."/>
            <person name="Sorensen J.L."/>
            <person name="Fitzpatrick D.A."/>
            <person name="Frisvad J.C."/>
            <person name="Nielsen K.L."/>
        </authorList>
    </citation>
    <scope>NUCLEOTIDE SEQUENCE</scope>
    <source>
        <strain evidence="2">IBT 26290</strain>
    </source>
</reference>
<evidence type="ECO:0000313" key="3">
    <source>
        <dbReference type="Proteomes" id="UP001149163"/>
    </source>
</evidence>
<feature type="compositionally biased region" description="Acidic residues" evidence="1">
    <location>
        <begin position="723"/>
        <end position="743"/>
    </location>
</feature>
<dbReference type="AlphaFoldDB" id="A0A9W9I996"/>
<dbReference type="EMBL" id="JAPQKN010000003">
    <property type="protein sequence ID" value="KAJ5167312.1"/>
    <property type="molecule type" value="Genomic_DNA"/>
</dbReference>
<dbReference type="Pfam" id="PF10336">
    <property type="entry name" value="DUF2420"/>
    <property type="match status" value="1"/>
</dbReference>
<evidence type="ECO:0000313" key="2">
    <source>
        <dbReference type="EMBL" id="KAJ5167312.1"/>
    </source>
</evidence>
<feature type="region of interest" description="Disordered" evidence="1">
    <location>
        <begin position="441"/>
        <end position="476"/>
    </location>
</feature>
<feature type="region of interest" description="Disordered" evidence="1">
    <location>
        <begin position="1"/>
        <end position="20"/>
    </location>
</feature>
<dbReference type="Proteomes" id="UP001149163">
    <property type="component" value="Unassembled WGS sequence"/>
</dbReference>
<protein>
    <submittedName>
        <fullName evidence="2">Uncharacterized protein</fullName>
    </submittedName>
</protein>
<feature type="compositionally biased region" description="Acidic residues" evidence="1">
    <location>
        <begin position="805"/>
        <end position="815"/>
    </location>
</feature>
<feature type="compositionally biased region" description="Basic and acidic residues" evidence="1">
    <location>
        <begin position="523"/>
        <end position="532"/>
    </location>
</feature>
<sequence length="825" mass="91185">MEVPAVEDSMEMASPYQGQADDFDIDIDLMEDHVSNMDSDMMGADDYPNTSQPSLFNTEANDDADMVDESTEGSMVDADVADEDNDIDVQYEEATFEAEMLEGDQVEEIDTPLPTIHIEVQAENKNSGDEPSQKIPTENGEVQQPSIQEGQGTVLSEAVSTANEPQDPQVQEQTIFLESSENSSSQPEQSEGYENQRNGEARVDHPETEPQETNETTETTESNVPVAEEHHDHVDTSENVPNVESAQVKSTDHGVGDGISEQPETHDLHETEDQPTHDDGSLLPVKVLYQEAEISLFPPMEGDSAETFFLHDEDVAYDNVGKLFGSLREVLLDNVAENEVLVIDIDSLGIQITEDSSHASNITLHRILDIYLRLCHNDGTDKPEALYLTLSSRLAVHSELAALEVAANEGKGLSQVHPWSEYEDGEDHEDSLVAEHLLEESHGDEDHHDQSTHEIQETHQEQAPPSGETPSQVHTVNDDAQKTPVEAIHEPFSSEHDSQVEPGTGATEIQQEEETARAVSSKLAEENAHDYGEEPYEESYDSEAHKTESTATVVPASDQIRANESTEDVSADVAESALEQHDADEEDGNDPEGEEFNDEDYDEESSGQDDYSGHEGLEHEEFQEKVVGEENDDSGAEDDAYPVDFVSAHDDEASNELDVAPANEDASADTLQEDVDHESNYESEPTMENTPQEEPGNHERAPELEDDLLGIAEDVMQTPAKDLEDDLEHIESVDLEQELEDGFPDAPTVDGNGANGDQADDGNGEYDDYTAFEVSDRIELGEIDPSHTDSHQPHENPSTKRSREEEDEWDIEETSTLENKRRRPS</sequence>
<accession>A0A9W9I996</accession>
<feature type="compositionally biased region" description="Acidic residues" evidence="1">
    <location>
        <begin position="582"/>
        <end position="607"/>
    </location>
</feature>
<feature type="compositionally biased region" description="Acidic residues" evidence="1">
    <location>
        <begin position="758"/>
        <end position="770"/>
    </location>
</feature>
<keyword evidence="3" id="KW-1185">Reference proteome</keyword>
<dbReference type="OrthoDB" id="5339076at2759"/>
<organism evidence="2 3">
    <name type="scientific">Penicillium canariense</name>
    <dbReference type="NCBI Taxonomy" id="189055"/>
    <lineage>
        <taxon>Eukaryota</taxon>
        <taxon>Fungi</taxon>
        <taxon>Dikarya</taxon>
        <taxon>Ascomycota</taxon>
        <taxon>Pezizomycotina</taxon>
        <taxon>Eurotiomycetes</taxon>
        <taxon>Eurotiomycetidae</taxon>
        <taxon>Eurotiales</taxon>
        <taxon>Aspergillaceae</taxon>
        <taxon>Penicillium</taxon>
    </lineage>
</organism>
<evidence type="ECO:0000256" key="1">
    <source>
        <dbReference type="SAM" id="MobiDB-lite"/>
    </source>
</evidence>
<feature type="region of interest" description="Disordered" evidence="1">
    <location>
        <begin position="122"/>
        <end position="263"/>
    </location>
</feature>
<feature type="compositionally biased region" description="Basic and acidic residues" evidence="1">
    <location>
        <begin position="441"/>
        <end position="460"/>
    </location>
</feature>
<gene>
    <name evidence="2" type="ORF">N7482_006093</name>
</gene>
<dbReference type="RefSeq" id="XP_056543773.1">
    <property type="nucleotide sequence ID" value="XM_056688218.1"/>
</dbReference>
<proteinExistence type="predicted"/>
<feature type="compositionally biased region" description="Basic and acidic residues" evidence="1">
    <location>
        <begin position="611"/>
        <end position="628"/>
    </location>
</feature>